<dbReference type="Gene3D" id="3.40.30.10">
    <property type="entry name" value="Glutaredoxin"/>
    <property type="match status" value="1"/>
</dbReference>
<comment type="similarity">
    <text evidence="2">Belongs to the mitochondrion-specific ribosomal protein mL53 family.</text>
</comment>
<evidence type="ECO:0000256" key="1">
    <source>
        <dbReference type="ARBA" id="ARBA00004173"/>
    </source>
</evidence>
<dbReference type="InterPro" id="IPR042776">
    <property type="entry name" value="Ribosomal_mL53_fung"/>
</dbReference>
<reference evidence="7" key="1">
    <citation type="submission" date="2022-07" db="EMBL/GenBank/DDBJ databases">
        <title>Draft genome sequence of Zalerion maritima ATCC 34329, a (micro)plastics degrading marine fungus.</title>
        <authorList>
            <person name="Paco A."/>
            <person name="Goncalves M.F.M."/>
            <person name="Rocha-Santos T.A.P."/>
            <person name="Alves A."/>
        </authorList>
    </citation>
    <scope>NUCLEOTIDE SEQUENCE</scope>
    <source>
        <strain evidence="7">ATCC 34329</strain>
    </source>
</reference>
<gene>
    <name evidence="7" type="ORF">MKZ38_005637</name>
</gene>
<dbReference type="GO" id="GO:0005762">
    <property type="term" value="C:mitochondrial large ribosomal subunit"/>
    <property type="evidence" value="ECO:0007669"/>
    <property type="project" value="TreeGrafter"/>
</dbReference>
<evidence type="ECO:0000313" key="7">
    <source>
        <dbReference type="EMBL" id="KAJ2905338.1"/>
    </source>
</evidence>
<protein>
    <recommendedName>
        <fullName evidence="6">Large ribosomal subunit protein mL53</fullName>
    </recommendedName>
</protein>
<dbReference type="GO" id="GO:0003735">
    <property type="term" value="F:structural constituent of ribosome"/>
    <property type="evidence" value="ECO:0007669"/>
    <property type="project" value="TreeGrafter"/>
</dbReference>
<dbReference type="Proteomes" id="UP001201980">
    <property type="component" value="Unassembled WGS sequence"/>
</dbReference>
<dbReference type="PANTHER" id="PTHR28236:SF1">
    <property type="entry name" value="LARGE RIBOSOMAL SUBUNIT PROTEIN ML53"/>
    <property type="match status" value="1"/>
</dbReference>
<evidence type="ECO:0000256" key="3">
    <source>
        <dbReference type="ARBA" id="ARBA00022980"/>
    </source>
</evidence>
<comment type="caution">
    <text evidence="7">The sequence shown here is derived from an EMBL/GenBank/DDBJ whole genome shotgun (WGS) entry which is preliminary data.</text>
</comment>
<evidence type="ECO:0000256" key="4">
    <source>
        <dbReference type="ARBA" id="ARBA00023128"/>
    </source>
</evidence>
<keyword evidence="5" id="KW-0687">Ribonucleoprotein</keyword>
<name>A0AAD5WW31_9PEZI</name>
<keyword evidence="8" id="KW-1185">Reference proteome</keyword>
<dbReference type="AlphaFoldDB" id="A0AAD5WW31"/>
<dbReference type="EMBL" id="JAKWBI020000033">
    <property type="protein sequence ID" value="KAJ2905338.1"/>
    <property type="molecule type" value="Genomic_DNA"/>
</dbReference>
<dbReference type="PANTHER" id="PTHR28236">
    <property type="entry name" value="54S RIBOSOMAL PROTEIN L44, MITOCHONDRIAL"/>
    <property type="match status" value="1"/>
</dbReference>
<proteinExistence type="inferred from homology"/>
<dbReference type="FunFam" id="3.40.30.10:FF:000260">
    <property type="entry name" value="Mitochondrial ribosomal protein L44"/>
    <property type="match status" value="1"/>
</dbReference>
<organism evidence="7 8">
    <name type="scientific">Zalerion maritima</name>
    <dbReference type="NCBI Taxonomy" id="339359"/>
    <lineage>
        <taxon>Eukaryota</taxon>
        <taxon>Fungi</taxon>
        <taxon>Dikarya</taxon>
        <taxon>Ascomycota</taxon>
        <taxon>Pezizomycotina</taxon>
        <taxon>Sordariomycetes</taxon>
        <taxon>Lulworthiomycetidae</taxon>
        <taxon>Lulworthiales</taxon>
        <taxon>Lulworthiaceae</taxon>
        <taxon>Zalerion</taxon>
    </lineage>
</organism>
<sequence>MITKYMTEIAVKFNPFSPRARSARLFLSYLPPTVRADGTAISTTLLPRTSTEPASLLVKFKDGKEMNLNCEEIGIKGLIEEVDRHSRALHKQANLNE</sequence>
<evidence type="ECO:0000256" key="2">
    <source>
        <dbReference type="ARBA" id="ARBA00005557"/>
    </source>
</evidence>
<accession>A0AAD5WW31</accession>
<keyword evidence="4" id="KW-0496">Mitochondrion</keyword>
<dbReference type="Pfam" id="PF10780">
    <property type="entry name" value="MRP_L53"/>
    <property type="match status" value="1"/>
</dbReference>
<dbReference type="InterPro" id="IPR019716">
    <property type="entry name" value="Ribosomal_mL53"/>
</dbReference>
<comment type="subcellular location">
    <subcellularLocation>
        <location evidence="1">Mitochondrion</location>
    </subcellularLocation>
</comment>
<keyword evidence="3 7" id="KW-0689">Ribosomal protein</keyword>
<evidence type="ECO:0000256" key="5">
    <source>
        <dbReference type="ARBA" id="ARBA00023274"/>
    </source>
</evidence>
<evidence type="ECO:0000256" key="6">
    <source>
        <dbReference type="ARBA" id="ARBA00035180"/>
    </source>
</evidence>
<evidence type="ECO:0000313" key="8">
    <source>
        <dbReference type="Proteomes" id="UP001201980"/>
    </source>
</evidence>